<dbReference type="RefSeq" id="WP_344254892.1">
    <property type="nucleotide sequence ID" value="NZ_BAAARE010000008.1"/>
</dbReference>
<accession>A0ABP5YU03</accession>
<evidence type="ECO:0000259" key="1">
    <source>
        <dbReference type="Pfam" id="PF16571"/>
    </source>
</evidence>
<dbReference type="Proteomes" id="UP001500730">
    <property type="component" value="Unassembled WGS sequence"/>
</dbReference>
<evidence type="ECO:0000313" key="2">
    <source>
        <dbReference type="EMBL" id="GAA2483286.1"/>
    </source>
</evidence>
<sequence length="165" mass="18516">MKPLTENEIRASFVNASRREAKQASLPPDLERLGDRWEQLDLLGWVDRNNPQRAYAVVPVDDEPVGFLLRTSERTRRSSTMCAWCEDVFATNEVSLFVAKRAGAAGREGNSLGTLVHADFSCSAHVRRLPNGMEGGLDPFALVERRVEELRERSSAFARRLRDGS</sequence>
<comment type="caution">
    <text evidence="2">The sequence shown here is derived from an EMBL/GenBank/DDBJ whole genome shotgun (WGS) entry which is preliminary data.</text>
</comment>
<name>A0ABP5YU03_9MICO</name>
<evidence type="ECO:0000313" key="3">
    <source>
        <dbReference type="Proteomes" id="UP001500730"/>
    </source>
</evidence>
<dbReference type="Pfam" id="PF16571">
    <property type="entry name" value="FBP_C"/>
    <property type="match status" value="1"/>
</dbReference>
<gene>
    <name evidence="2" type="ORF">GCM10009858_21450</name>
</gene>
<organism evidence="2 3">
    <name type="scientific">Terrabacter carboxydivorans</name>
    <dbReference type="NCBI Taxonomy" id="619730"/>
    <lineage>
        <taxon>Bacteria</taxon>
        <taxon>Bacillati</taxon>
        <taxon>Actinomycetota</taxon>
        <taxon>Actinomycetes</taxon>
        <taxon>Micrococcales</taxon>
        <taxon>Intrasporangiaceae</taxon>
        <taxon>Terrabacter</taxon>
    </lineage>
</organism>
<keyword evidence="3" id="KW-1185">Reference proteome</keyword>
<protein>
    <submittedName>
        <fullName evidence="2">FBP domain-containing protein</fullName>
    </submittedName>
</protein>
<reference evidence="3" key="1">
    <citation type="journal article" date="2019" name="Int. J. Syst. Evol. Microbiol.">
        <title>The Global Catalogue of Microorganisms (GCM) 10K type strain sequencing project: providing services to taxonomists for standard genome sequencing and annotation.</title>
        <authorList>
            <consortium name="The Broad Institute Genomics Platform"/>
            <consortium name="The Broad Institute Genome Sequencing Center for Infectious Disease"/>
            <person name="Wu L."/>
            <person name="Ma J."/>
        </authorList>
    </citation>
    <scope>NUCLEOTIDE SEQUENCE [LARGE SCALE GENOMIC DNA]</scope>
    <source>
        <strain evidence="3">JCM 16259</strain>
    </source>
</reference>
<proteinExistence type="predicted"/>
<feature type="domain" description="Elongation factor G-binding protein C-terminal treble-clef zinc-finger" evidence="1">
    <location>
        <begin position="8"/>
        <end position="160"/>
    </location>
</feature>
<dbReference type="InterPro" id="IPR032330">
    <property type="entry name" value="EF-G-binding_C"/>
</dbReference>
<dbReference type="EMBL" id="BAAARE010000008">
    <property type="protein sequence ID" value="GAA2483286.1"/>
    <property type="molecule type" value="Genomic_DNA"/>
</dbReference>